<dbReference type="InterPro" id="IPR005467">
    <property type="entry name" value="His_kinase_dom"/>
</dbReference>
<keyword evidence="12" id="KW-0175">Coiled coil</keyword>
<dbReference type="Pfam" id="PF02518">
    <property type="entry name" value="HATPase_c"/>
    <property type="match status" value="1"/>
</dbReference>
<keyword evidence="6" id="KW-0808">Transferase</keyword>
<feature type="coiled-coil region" evidence="12">
    <location>
        <begin position="62"/>
        <end position="118"/>
    </location>
</feature>
<dbReference type="InterPro" id="IPR036890">
    <property type="entry name" value="HATPase_C_sf"/>
</dbReference>
<evidence type="ECO:0000256" key="9">
    <source>
        <dbReference type="ARBA" id="ARBA00022840"/>
    </source>
</evidence>
<sequence length="623" mass="71490">MKKRSITLIIGLMSIALLGVMAMQYYFIQESFKQKSQIFDEAVKASLTAVATKIERIEIYEFAREQERINQEKYRLNQKRQQQKELLLARQVNIQEEIKKLQQEAFLYQQAFNRLEKNLNETFPNVPIENSFFETYVRRKEYRHLISITKEQGVTPDNRYQEFVNVEATKEIPPVAPKDDSSRFIIPEFGPFFNTATSFRWVTLPPRVNYKLAIRIVNLEQQLAKLNERKLDGATTLFDSIAMMGGKQSAIIEDVAIGRELSKRPLEQRLNKERTLELLIEELDQRGISSSFVMQVRNAKNSPLVFQGIYQLNDEEIKETKNPTIYKARLFQGDEGKSPGELSVYFPNKGSIIANTMGYWLFPIIALLALLIGCFAYTLSIIFRQKKISEMKTDFINNMTHEFKTPVATIMIASESLKDPEISADEKRVSKLANIIYDENVRLGSHIERVLNIARLEKENLKIERVNVQINSLANAVLESMKLQLEKAEGSLNISLDASQDLVIGDELHLSNVMYNLVDNAIKYSKEKPEITFKTFNRGKNVVISVSDKGIGMTKDQQEKIFDQFYRIPTGNIHNVKGFGLGLSYVNDIIKRLNGRITVKSEKDKGTQFEVTLPLKHASQEVA</sequence>
<evidence type="ECO:0000256" key="5">
    <source>
        <dbReference type="ARBA" id="ARBA00022553"/>
    </source>
</evidence>
<evidence type="ECO:0000256" key="1">
    <source>
        <dbReference type="ARBA" id="ARBA00000085"/>
    </source>
</evidence>
<comment type="caution">
    <text evidence="15">The sequence shown here is derived from an EMBL/GenBank/DDBJ whole genome shotgun (WGS) entry which is preliminary data.</text>
</comment>
<comment type="catalytic activity">
    <reaction evidence="1">
        <text>ATP + protein L-histidine = ADP + protein N-phospho-L-histidine.</text>
        <dbReference type="EC" id="2.7.13.3"/>
    </reaction>
</comment>
<evidence type="ECO:0000256" key="7">
    <source>
        <dbReference type="ARBA" id="ARBA00022741"/>
    </source>
</evidence>
<dbReference type="PANTHER" id="PTHR43047:SF72">
    <property type="entry name" value="OSMOSENSING HISTIDINE PROTEIN KINASE SLN1"/>
    <property type="match status" value="1"/>
</dbReference>
<dbReference type="Gene3D" id="3.30.565.10">
    <property type="entry name" value="Histidine kinase-like ATPase, C-terminal domain"/>
    <property type="match status" value="1"/>
</dbReference>
<evidence type="ECO:0000256" key="12">
    <source>
        <dbReference type="SAM" id="Coils"/>
    </source>
</evidence>
<feature type="domain" description="Histidine kinase" evidence="14">
    <location>
        <begin position="398"/>
        <end position="617"/>
    </location>
</feature>
<accession>A0A6N8L021</accession>
<evidence type="ECO:0000256" key="2">
    <source>
        <dbReference type="ARBA" id="ARBA00004236"/>
    </source>
</evidence>
<evidence type="ECO:0000256" key="6">
    <source>
        <dbReference type="ARBA" id="ARBA00022679"/>
    </source>
</evidence>
<dbReference type="PROSITE" id="PS50109">
    <property type="entry name" value="HIS_KIN"/>
    <property type="match status" value="1"/>
</dbReference>
<reference evidence="15 16" key="1">
    <citation type="submission" date="2019-12" db="EMBL/GenBank/DDBJ databases">
        <authorList>
            <person name="Dong K."/>
        </authorList>
    </citation>
    <scope>NUCLEOTIDE SEQUENCE [LARGE SCALE GENOMIC DNA]</scope>
    <source>
        <strain evidence="15 16">JCM 31225</strain>
    </source>
</reference>
<keyword evidence="7" id="KW-0547">Nucleotide-binding</keyword>
<keyword evidence="5" id="KW-0597">Phosphoprotein</keyword>
<dbReference type="FunFam" id="3.30.565.10:FF:000023">
    <property type="entry name" value="PAS domain-containing sensor histidine kinase"/>
    <property type="match status" value="1"/>
</dbReference>
<evidence type="ECO:0000256" key="8">
    <source>
        <dbReference type="ARBA" id="ARBA00022777"/>
    </source>
</evidence>
<evidence type="ECO:0000313" key="15">
    <source>
        <dbReference type="EMBL" id="MVZ62424.1"/>
    </source>
</evidence>
<dbReference type="InterPro" id="IPR036097">
    <property type="entry name" value="HisK_dim/P_sf"/>
</dbReference>
<evidence type="ECO:0000256" key="4">
    <source>
        <dbReference type="ARBA" id="ARBA00022475"/>
    </source>
</evidence>
<dbReference type="InterPro" id="IPR004358">
    <property type="entry name" value="Sig_transdc_His_kin-like_C"/>
</dbReference>
<dbReference type="OrthoDB" id="921707at2"/>
<dbReference type="PANTHER" id="PTHR43047">
    <property type="entry name" value="TWO-COMPONENT HISTIDINE PROTEIN KINASE"/>
    <property type="match status" value="1"/>
</dbReference>
<dbReference type="GO" id="GO:0009927">
    <property type="term" value="F:histidine phosphotransfer kinase activity"/>
    <property type="evidence" value="ECO:0007669"/>
    <property type="project" value="TreeGrafter"/>
</dbReference>
<name>A0A6N8L021_9SPHI</name>
<protein>
    <recommendedName>
        <fullName evidence="3">histidine kinase</fullName>
        <ecNumber evidence="3">2.7.13.3</ecNumber>
    </recommendedName>
</protein>
<dbReference type="PRINTS" id="PR00344">
    <property type="entry name" value="BCTRLSENSOR"/>
</dbReference>
<evidence type="ECO:0000313" key="16">
    <source>
        <dbReference type="Proteomes" id="UP000435036"/>
    </source>
</evidence>
<comment type="subcellular location">
    <subcellularLocation>
        <location evidence="2">Cell membrane</location>
    </subcellularLocation>
</comment>
<keyword evidence="10" id="KW-0902">Two-component regulatory system</keyword>
<dbReference type="EC" id="2.7.13.3" evidence="3"/>
<dbReference type="InterPro" id="IPR003661">
    <property type="entry name" value="HisK_dim/P_dom"/>
</dbReference>
<keyword evidence="8" id="KW-0418">Kinase</keyword>
<gene>
    <name evidence="15" type="ORF">GQF63_10350</name>
</gene>
<evidence type="ECO:0000256" key="10">
    <source>
        <dbReference type="ARBA" id="ARBA00023012"/>
    </source>
</evidence>
<keyword evidence="11 13" id="KW-0472">Membrane</keyword>
<dbReference type="SUPFAM" id="SSF55874">
    <property type="entry name" value="ATPase domain of HSP90 chaperone/DNA topoisomerase II/histidine kinase"/>
    <property type="match status" value="1"/>
</dbReference>
<dbReference type="GO" id="GO:0005886">
    <property type="term" value="C:plasma membrane"/>
    <property type="evidence" value="ECO:0007669"/>
    <property type="project" value="UniProtKB-SubCell"/>
</dbReference>
<evidence type="ECO:0000259" key="14">
    <source>
        <dbReference type="PROSITE" id="PS50109"/>
    </source>
</evidence>
<dbReference type="AlphaFoldDB" id="A0A6N8L021"/>
<dbReference type="Proteomes" id="UP000435036">
    <property type="component" value="Unassembled WGS sequence"/>
</dbReference>
<dbReference type="GO" id="GO:0000155">
    <property type="term" value="F:phosphorelay sensor kinase activity"/>
    <property type="evidence" value="ECO:0007669"/>
    <property type="project" value="InterPro"/>
</dbReference>
<keyword evidence="9" id="KW-0067">ATP-binding</keyword>
<keyword evidence="16" id="KW-1185">Reference proteome</keyword>
<dbReference type="SMART" id="SM00387">
    <property type="entry name" value="HATPase_c"/>
    <property type="match status" value="1"/>
</dbReference>
<dbReference type="InterPro" id="IPR003594">
    <property type="entry name" value="HATPase_dom"/>
</dbReference>
<dbReference type="GO" id="GO:0005524">
    <property type="term" value="F:ATP binding"/>
    <property type="evidence" value="ECO:0007669"/>
    <property type="project" value="UniProtKB-KW"/>
</dbReference>
<dbReference type="Gene3D" id="1.10.287.130">
    <property type="match status" value="1"/>
</dbReference>
<dbReference type="SMART" id="SM00388">
    <property type="entry name" value="HisKA"/>
    <property type="match status" value="1"/>
</dbReference>
<dbReference type="RefSeq" id="WP_160369146.1">
    <property type="nucleotide sequence ID" value="NZ_WSQA01000006.1"/>
</dbReference>
<evidence type="ECO:0000256" key="3">
    <source>
        <dbReference type="ARBA" id="ARBA00012438"/>
    </source>
</evidence>
<feature type="transmembrane region" description="Helical" evidence="13">
    <location>
        <begin position="357"/>
        <end position="383"/>
    </location>
</feature>
<dbReference type="Pfam" id="PF00512">
    <property type="entry name" value="HisKA"/>
    <property type="match status" value="1"/>
</dbReference>
<evidence type="ECO:0000256" key="11">
    <source>
        <dbReference type="ARBA" id="ARBA00023136"/>
    </source>
</evidence>
<dbReference type="CDD" id="cd00082">
    <property type="entry name" value="HisKA"/>
    <property type="match status" value="1"/>
</dbReference>
<keyword evidence="13" id="KW-1133">Transmembrane helix</keyword>
<organism evidence="15 16">
    <name type="scientific">Sphingobacterium humi</name>
    <dbReference type="NCBI Taxonomy" id="1796905"/>
    <lineage>
        <taxon>Bacteria</taxon>
        <taxon>Pseudomonadati</taxon>
        <taxon>Bacteroidota</taxon>
        <taxon>Sphingobacteriia</taxon>
        <taxon>Sphingobacteriales</taxon>
        <taxon>Sphingobacteriaceae</taxon>
        <taxon>Sphingobacterium</taxon>
    </lineage>
</organism>
<proteinExistence type="predicted"/>
<keyword evidence="13" id="KW-0812">Transmembrane</keyword>
<dbReference type="SUPFAM" id="SSF47384">
    <property type="entry name" value="Homodimeric domain of signal transducing histidine kinase"/>
    <property type="match status" value="1"/>
</dbReference>
<keyword evidence="4" id="KW-1003">Cell membrane</keyword>
<dbReference type="EMBL" id="WSQA01000006">
    <property type="protein sequence ID" value="MVZ62424.1"/>
    <property type="molecule type" value="Genomic_DNA"/>
</dbReference>
<evidence type="ECO:0000256" key="13">
    <source>
        <dbReference type="SAM" id="Phobius"/>
    </source>
</evidence>